<dbReference type="InterPro" id="IPR041117">
    <property type="entry name" value="SoxA_A3"/>
</dbReference>
<dbReference type="Gene3D" id="3.10.20.440">
    <property type="entry name" value="2Fe-2S iron-sulphur cluster binding domain, sarcosine oxidase, alpha subunit, N-terminal domain"/>
    <property type="match status" value="1"/>
</dbReference>
<feature type="domain" description="SoxA A3" evidence="7">
    <location>
        <begin position="462"/>
        <end position="545"/>
    </location>
</feature>
<keyword evidence="3" id="KW-0547">Nucleotide-binding</keyword>
<evidence type="ECO:0000259" key="6">
    <source>
        <dbReference type="Pfam" id="PF08669"/>
    </source>
</evidence>
<evidence type="ECO:0000256" key="3">
    <source>
        <dbReference type="PIRNR" id="PIRNR037980"/>
    </source>
</evidence>
<dbReference type="GO" id="GO:0005737">
    <property type="term" value="C:cytoplasm"/>
    <property type="evidence" value="ECO:0007669"/>
    <property type="project" value="UniProtKB-SubCell"/>
</dbReference>
<evidence type="ECO:0000259" key="5">
    <source>
        <dbReference type="Pfam" id="PF07992"/>
    </source>
</evidence>
<dbReference type="GO" id="GO:0008115">
    <property type="term" value="F:sarcosine oxidase activity"/>
    <property type="evidence" value="ECO:0007669"/>
    <property type="project" value="UniProtKB-UniRule"/>
</dbReference>
<dbReference type="PANTHER" id="PTHR43757:SF2">
    <property type="entry name" value="AMINOMETHYLTRANSFERASE, MITOCHONDRIAL"/>
    <property type="match status" value="1"/>
</dbReference>
<dbReference type="Proteomes" id="UP000371041">
    <property type="component" value="Chromosome"/>
</dbReference>
<evidence type="ECO:0000256" key="1">
    <source>
        <dbReference type="ARBA" id="ARBA00008609"/>
    </source>
</evidence>
<dbReference type="PIRSF" id="PIRSF037980">
    <property type="entry name" value="SoxA"/>
    <property type="match status" value="1"/>
</dbReference>
<dbReference type="InterPro" id="IPR027266">
    <property type="entry name" value="TrmE/GcvT-like"/>
</dbReference>
<dbReference type="InterPro" id="IPR023753">
    <property type="entry name" value="FAD/NAD-binding_dom"/>
</dbReference>
<dbReference type="KEGG" id="sace:GIY23_13990"/>
<evidence type="ECO:0000259" key="7">
    <source>
        <dbReference type="Pfam" id="PF17806"/>
    </source>
</evidence>
<dbReference type="EC" id="1.5.3.24" evidence="3"/>
<dbReference type="InterPro" id="IPR006277">
    <property type="entry name" value="Sarcosine_oxidase_asu"/>
</dbReference>
<dbReference type="InterPro" id="IPR036188">
    <property type="entry name" value="FAD/NAD-bd_sf"/>
</dbReference>
<evidence type="ECO:0000313" key="9">
    <source>
        <dbReference type="Proteomes" id="UP000371041"/>
    </source>
</evidence>
<comment type="cofactor">
    <cofactor evidence="3">
        <name>NAD(+)</name>
        <dbReference type="ChEBI" id="CHEBI:57540"/>
    </cofactor>
    <text evidence="3">Binds 1 NAD(+) per subunit.</text>
</comment>
<dbReference type="InterPro" id="IPR013977">
    <property type="entry name" value="GcvT_C"/>
</dbReference>
<evidence type="ECO:0000256" key="2">
    <source>
        <dbReference type="ARBA" id="ARBA00023002"/>
    </source>
</evidence>
<keyword evidence="2 3" id="KW-0560">Oxidoreductase</keyword>
<gene>
    <name evidence="8" type="ORF">GIY23_13990</name>
</gene>
<dbReference type="InterPro" id="IPR042204">
    <property type="entry name" value="2Fe-2S-bd_N"/>
</dbReference>
<feature type="domain" description="Aminomethyltransferase C-terminal" evidence="6">
    <location>
        <begin position="849"/>
        <end position="935"/>
    </location>
</feature>
<dbReference type="Pfam" id="PF01571">
    <property type="entry name" value="GCV_T"/>
    <property type="match status" value="1"/>
</dbReference>
<comment type="similarity">
    <text evidence="1 3">Belongs to the GcvT family.</text>
</comment>
<comment type="subcellular location">
    <subcellularLocation>
        <location evidence="3">Cytoplasm</location>
    </subcellularLocation>
</comment>
<dbReference type="EMBL" id="CP045929">
    <property type="protein sequence ID" value="QGK70486.1"/>
    <property type="molecule type" value="Genomic_DNA"/>
</dbReference>
<dbReference type="Pfam" id="PF17806">
    <property type="entry name" value="SO_alpha_A3"/>
    <property type="match status" value="1"/>
</dbReference>
<dbReference type="Pfam" id="PF08669">
    <property type="entry name" value="GCV_T_C"/>
    <property type="match status" value="1"/>
</dbReference>
<keyword evidence="9" id="KW-1185">Reference proteome</keyword>
<dbReference type="PANTHER" id="PTHR43757">
    <property type="entry name" value="AMINOMETHYLTRANSFERASE"/>
    <property type="match status" value="1"/>
</dbReference>
<dbReference type="SUPFAM" id="SSF51905">
    <property type="entry name" value="FAD/NAD(P)-binding domain"/>
    <property type="match status" value="1"/>
</dbReference>
<organism evidence="8 9">
    <name type="scientific">Allosaccharopolyspora coralli</name>
    <dbReference type="NCBI Taxonomy" id="2665642"/>
    <lineage>
        <taxon>Bacteria</taxon>
        <taxon>Bacillati</taxon>
        <taxon>Actinomycetota</taxon>
        <taxon>Actinomycetes</taxon>
        <taxon>Pseudonocardiales</taxon>
        <taxon>Pseudonocardiaceae</taxon>
        <taxon>Allosaccharopolyspora</taxon>
    </lineage>
</organism>
<keyword evidence="3" id="KW-0963">Cytoplasm</keyword>
<feature type="domain" description="GCVT N-terminal" evidence="4">
    <location>
        <begin position="559"/>
        <end position="829"/>
    </location>
</feature>
<dbReference type="PRINTS" id="PR00368">
    <property type="entry name" value="FADPNR"/>
</dbReference>
<evidence type="ECO:0000313" key="8">
    <source>
        <dbReference type="EMBL" id="QGK70486.1"/>
    </source>
</evidence>
<protein>
    <recommendedName>
        <fullName evidence="3">Sarcosine oxidase subunit alpha</fullName>
        <ecNumber evidence="3">1.5.3.24</ecNumber>
    </recommendedName>
</protein>
<evidence type="ECO:0000259" key="4">
    <source>
        <dbReference type="Pfam" id="PF01571"/>
    </source>
</evidence>
<dbReference type="RefSeq" id="WP_154077068.1">
    <property type="nucleotide sequence ID" value="NZ_CP045929.1"/>
</dbReference>
<sequence>MSNEFRLADGGHIDRDRPIDFHFDGRRLSGYAGDTLASALLANGVHRVGSSIKYRRPRGIVSAGVEEPNALVQVDEPYAEPMLTATTVPLEEGLRARSLPGRGELVDAGDTARNDAMHAHCDVLVVGGGPAGLAAADAAASSGARVMLADSDTRLGGTLSGRQENIDGLPASCWVDRTTRYLENQDEVRLLRRTTVFGYYDDNYVMAVEHRGHGSQRIWRIRAKEVVLATGSHERPVVFSGNDRPGVMLAGAAETYLHRYAVLPGRRAVIFTTNDSAYAAAVNLHDAGVDVAAIVDARDVVSTYWASLCIERGIPIHSHAAVVSTSGPSRVTHAHLSTLASDQDRLPGVRKVVTCDLLLVSGGWTPAVHLHSQAGGGLRQDESVGAFLPDGARQRVRSAGACAGTLTTGECLRYGAQAGADASIALGFVPEPQVRPTAERVPVLAGTNLTFVPSSSDTEGTTQFVDLTRDATVADVRRATGAGLTSVEHVKRYTTIGTGHEQGKTSGIVSTGVIAALNGQHPAELGTTTFRAPFTPVSFAALAGQERGDLYDPVRVTALHDWHVAQGAEFENVGQWKRPWYYPRSGEDMETAVLRECRAAREGVAIQDVSTLGKIDVQGPDAAEFLDRVYTNKISTLKPGRIRYAVMCGSDGMVFDDGTVLCAGEGRYLITTTTGGAAGVLDWLEDWLQTEWTDLRVHLTSVTEQWATIALVGPQARDVLGRVSTIDLDNDTFPFMSWVDGPVAGRRARVCRISFSGELAYEINVPWWHGREIWEALFDAGRPESITPYGTETMHVLRAEKGFPIVGQDTDGTITPYDLGMNWAVSKSKHDFLGKRSFDRQDTRRTDRKQLVGILPEDPELVLSEGAQLVETQDLPEPPVPMLGHVTSSYRSATLGRGFSLALVHNGHHRHGDTIYSPLGGELVPVTITETVFYDKQGARRDG</sequence>
<dbReference type="SUPFAM" id="SSF103025">
    <property type="entry name" value="Folate-binding domain"/>
    <property type="match status" value="1"/>
</dbReference>
<comment type="catalytic activity">
    <reaction evidence="3">
        <text>sarcosine + (6S)-5,6,7,8-tetrahydrofolate + O2 = (6R)-5,10-methylene-5,6,7,8-tetrahydrofolate + glycine + H2O2</text>
        <dbReference type="Rhea" id="RHEA:70455"/>
        <dbReference type="ChEBI" id="CHEBI:15379"/>
        <dbReference type="ChEBI" id="CHEBI:15636"/>
        <dbReference type="ChEBI" id="CHEBI:16240"/>
        <dbReference type="ChEBI" id="CHEBI:57305"/>
        <dbReference type="ChEBI" id="CHEBI:57433"/>
        <dbReference type="ChEBI" id="CHEBI:57453"/>
        <dbReference type="EC" id="1.5.3.24"/>
    </reaction>
</comment>
<accession>A0A5Q3QAU2</accession>
<reference evidence="9" key="1">
    <citation type="submission" date="2019-11" db="EMBL/GenBank/DDBJ databases">
        <title>The complete genome sequence of Saccharopolyspora sp. E2A.</title>
        <authorList>
            <person name="Zhang G."/>
        </authorList>
    </citation>
    <scope>NUCLEOTIDE SEQUENCE [LARGE SCALE GENOMIC DNA]</scope>
    <source>
        <strain evidence="9">E2A</strain>
    </source>
</reference>
<dbReference type="InterPro" id="IPR028896">
    <property type="entry name" value="GcvT/YgfZ/DmdA"/>
</dbReference>
<dbReference type="Pfam" id="PF07992">
    <property type="entry name" value="Pyr_redox_2"/>
    <property type="match status" value="1"/>
</dbReference>
<dbReference type="Gene3D" id="3.30.1360.120">
    <property type="entry name" value="Probable tRNA modification gtpase trme, domain 1"/>
    <property type="match status" value="1"/>
</dbReference>
<feature type="domain" description="FAD/NAD(P)-binding" evidence="5">
    <location>
        <begin position="122"/>
        <end position="375"/>
    </location>
</feature>
<dbReference type="GO" id="GO:0046653">
    <property type="term" value="P:tetrahydrofolate metabolic process"/>
    <property type="evidence" value="ECO:0007669"/>
    <property type="project" value="UniProtKB-UniRule"/>
</dbReference>
<dbReference type="InterPro" id="IPR029043">
    <property type="entry name" value="GcvT/YgfZ_C"/>
</dbReference>
<proteinExistence type="inferred from homology"/>
<dbReference type="SUPFAM" id="SSF101790">
    <property type="entry name" value="Aminomethyltransferase beta-barrel domain"/>
    <property type="match status" value="1"/>
</dbReference>
<dbReference type="InterPro" id="IPR006222">
    <property type="entry name" value="GCVT_N"/>
</dbReference>
<dbReference type="PRINTS" id="PR00411">
    <property type="entry name" value="PNDRDTASEI"/>
</dbReference>
<dbReference type="Gene3D" id="3.50.50.60">
    <property type="entry name" value="FAD/NAD(P)-binding domain"/>
    <property type="match status" value="1"/>
</dbReference>
<name>A0A5Q3QAU2_9PSEU</name>
<dbReference type="Pfam" id="PF13510">
    <property type="entry name" value="Fer2_4"/>
    <property type="match status" value="1"/>
</dbReference>
<keyword evidence="3" id="KW-0520">NAD</keyword>
<dbReference type="AlphaFoldDB" id="A0A5Q3QAU2"/>
<dbReference type="GO" id="GO:0000166">
    <property type="term" value="F:nucleotide binding"/>
    <property type="evidence" value="ECO:0007669"/>
    <property type="project" value="UniProtKB-KW"/>
</dbReference>